<evidence type="ECO:0000256" key="4">
    <source>
        <dbReference type="ARBA" id="ARBA00012622"/>
    </source>
</evidence>
<evidence type="ECO:0000256" key="5">
    <source>
        <dbReference type="ARBA" id="ARBA00016895"/>
    </source>
</evidence>
<comment type="similarity">
    <text evidence="3 17">Belongs to the QueH family.</text>
</comment>
<evidence type="ECO:0000256" key="16">
    <source>
        <dbReference type="ARBA" id="ARBA00047415"/>
    </source>
</evidence>
<dbReference type="RefSeq" id="WP_045165795.1">
    <property type="nucleotide sequence ID" value="NZ_CP113864.1"/>
</dbReference>
<sequence>MKILMHTCCGPCSIYPLDKLTEEGHEVYGLFYNPNIHPYTEFKNRLDAAKKFYEIRGNKLIVLEEYPLEEFLRNCAFRENSRCVYCYSTRLEKTASVAKRSGFDAFTTSLLVSPYQKHDLIKKLGEDIAERYGIEFYYRDFREGFREGRQKARELGLYLQKYCGCIYSEKERFYKETKNNQ</sequence>
<dbReference type="Proteomes" id="UP001164745">
    <property type="component" value="Chromosome"/>
</dbReference>
<dbReference type="EC" id="1.17.99.6" evidence="4 17"/>
<keyword evidence="12 17" id="KW-0411">Iron-sulfur</keyword>
<dbReference type="Pfam" id="PF02677">
    <property type="entry name" value="QueH"/>
    <property type="match status" value="1"/>
</dbReference>
<evidence type="ECO:0000313" key="18">
    <source>
        <dbReference type="EMBL" id="WAM30923.1"/>
    </source>
</evidence>
<keyword evidence="19" id="KW-1185">Reference proteome</keyword>
<evidence type="ECO:0000256" key="14">
    <source>
        <dbReference type="ARBA" id="ARBA00023284"/>
    </source>
</evidence>
<evidence type="ECO:0000256" key="1">
    <source>
        <dbReference type="ARBA" id="ARBA00002268"/>
    </source>
</evidence>
<feature type="binding site" evidence="17">
    <location>
        <position position="86"/>
    </location>
    <ligand>
        <name>[4Fe-4S] cluster</name>
        <dbReference type="ChEBI" id="CHEBI:49883"/>
    </ligand>
</feature>
<feature type="disulfide bond" description="Redox-active" evidence="17">
    <location>
        <begin position="163"/>
        <end position="165"/>
    </location>
</feature>
<comment type="catalytic activity">
    <reaction evidence="16 17">
        <text>epoxyqueuosine(34) in tRNA + AH2 = queuosine(34) in tRNA + A + H2O</text>
        <dbReference type="Rhea" id="RHEA:32159"/>
        <dbReference type="Rhea" id="RHEA-COMP:18571"/>
        <dbReference type="Rhea" id="RHEA-COMP:18582"/>
        <dbReference type="ChEBI" id="CHEBI:13193"/>
        <dbReference type="ChEBI" id="CHEBI:15377"/>
        <dbReference type="ChEBI" id="CHEBI:17499"/>
        <dbReference type="ChEBI" id="CHEBI:194431"/>
        <dbReference type="ChEBI" id="CHEBI:194443"/>
        <dbReference type="EC" id="1.17.99.6"/>
    </reaction>
</comment>
<name>A0ABY7BDL0_9FIRM</name>
<organism evidence="18 19">
    <name type="scientific">Caldicellulosiruptor naganoensis</name>
    <dbReference type="NCBI Taxonomy" id="29324"/>
    <lineage>
        <taxon>Bacteria</taxon>
        <taxon>Bacillati</taxon>
        <taxon>Bacillota</taxon>
        <taxon>Bacillota incertae sedis</taxon>
        <taxon>Caldicellulosiruptorales</taxon>
        <taxon>Caldicellulosiruptoraceae</taxon>
        <taxon>Caldicellulosiruptor</taxon>
    </lineage>
</organism>
<evidence type="ECO:0000256" key="7">
    <source>
        <dbReference type="ARBA" id="ARBA00022694"/>
    </source>
</evidence>
<feature type="binding site" evidence="17">
    <location>
        <position position="83"/>
    </location>
    <ligand>
        <name>[4Fe-4S] cluster</name>
        <dbReference type="ChEBI" id="CHEBI:49883"/>
    </ligand>
</feature>
<keyword evidence="7 17" id="KW-0819">tRNA processing</keyword>
<evidence type="ECO:0000313" key="19">
    <source>
        <dbReference type="Proteomes" id="UP001164745"/>
    </source>
</evidence>
<feature type="binding site" evidence="17">
    <location>
        <position position="9"/>
    </location>
    <ligand>
        <name>[4Fe-4S] cluster</name>
        <dbReference type="ChEBI" id="CHEBI:49883"/>
    </ligand>
</feature>
<dbReference type="PANTHER" id="PTHR36701">
    <property type="entry name" value="EPOXYQUEUOSINE REDUCTASE QUEH"/>
    <property type="match status" value="1"/>
</dbReference>
<comment type="function">
    <text evidence="1 17">Catalyzes the conversion of epoxyqueuosine (oQ) to queuosine (Q), which is a hypermodified base found in the wobble positions of tRNA(Asp), tRNA(Asn), tRNA(His) and tRNA(Tyr).</text>
</comment>
<evidence type="ECO:0000256" key="8">
    <source>
        <dbReference type="ARBA" id="ARBA00022723"/>
    </source>
</evidence>
<evidence type="ECO:0000256" key="3">
    <source>
        <dbReference type="ARBA" id="ARBA00008207"/>
    </source>
</evidence>
<evidence type="ECO:0000256" key="15">
    <source>
        <dbReference type="ARBA" id="ARBA00031446"/>
    </source>
</evidence>
<evidence type="ECO:0000256" key="13">
    <source>
        <dbReference type="ARBA" id="ARBA00023157"/>
    </source>
</evidence>
<accession>A0ABY7BDL0</accession>
<dbReference type="InterPro" id="IPR003828">
    <property type="entry name" value="QueH"/>
</dbReference>
<dbReference type="EMBL" id="CP113864">
    <property type="protein sequence ID" value="WAM30923.1"/>
    <property type="molecule type" value="Genomic_DNA"/>
</dbReference>
<proteinExistence type="inferred from homology"/>
<keyword evidence="8 17" id="KW-0479">Metal-binding</keyword>
<keyword evidence="6 17" id="KW-0004">4Fe-4S</keyword>
<feature type="binding site" evidence="17">
    <location>
        <position position="8"/>
    </location>
    <ligand>
        <name>[4Fe-4S] cluster</name>
        <dbReference type="ChEBI" id="CHEBI:49883"/>
    </ligand>
</feature>
<keyword evidence="9 17" id="KW-0671">Queuosine biosynthesis</keyword>
<evidence type="ECO:0000256" key="6">
    <source>
        <dbReference type="ARBA" id="ARBA00022485"/>
    </source>
</evidence>
<keyword evidence="10 17" id="KW-0560">Oxidoreductase</keyword>
<evidence type="ECO:0000256" key="2">
    <source>
        <dbReference type="ARBA" id="ARBA00004691"/>
    </source>
</evidence>
<keyword evidence="13 17" id="KW-1015">Disulfide bond</keyword>
<keyword evidence="11 17" id="KW-0408">Iron</keyword>
<gene>
    <name evidence="17" type="primary">queH</name>
    <name evidence="18" type="ORF">OTJ99_001721</name>
</gene>
<dbReference type="PANTHER" id="PTHR36701:SF1">
    <property type="entry name" value="EPOXYQUEUOSINE REDUCTASE QUEH"/>
    <property type="match status" value="1"/>
</dbReference>
<comment type="pathway">
    <text evidence="2 17">tRNA modification; tRNA-queuosine biosynthesis.</text>
</comment>
<reference evidence="18" key="1">
    <citation type="submission" date="2022-12" db="EMBL/GenBank/DDBJ databases">
        <authorList>
            <person name="Bing R.G."/>
            <person name="Willard D.J."/>
            <person name="Manesh M.J.H."/>
            <person name="Laemthong T."/>
            <person name="Crosby J.R."/>
            <person name="Kelly R.M."/>
        </authorList>
    </citation>
    <scope>NUCLEOTIDE SEQUENCE</scope>
    <source>
        <strain evidence="18">DSM 8991</strain>
    </source>
</reference>
<evidence type="ECO:0000256" key="17">
    <source>
        <dbReference type="HAMAP-Rule" id="MF_02089"/>
    </source>
</evidence>
<evidence type="ECO:0000256" key="9">
    <source>
        <dbReference type="ARBA" id="ARBA00022785"/>
    </source>
</evidence>
<evidence type="ECO:0000256" key="12">
    <source>
        <dbReference type="ARBA" id="ARBA00023014"/>
    </source>
</evidence>
<dbReference type="HAMAP" id="MF_02089">
    <property type="entry name" value="QueH"/>
    <property type="match status" value="1"/>
</dbReference>
<protein>
    <recommendedName>
        <fullName evidence="5 17">Epoxyqueuosine reductase QueH</fullName>
        <ecNumber evidence="4 17">1.17.99.6</ecNumber>
    </recommendedName>
    <alternativeName>
        <fullName evidence="15 17">Queuosine biosynthesis protein QueH</fullName>
    </alternativeName>
</protein>
<keyword evidence="14 17" id="KW-0676">Redox-active center</keyword>
<evidence type="ECO:0000256" key="10">
    <source>
        <dbReference type="ARBA" id="ARBA00023002"/>
    </source>
</evidence>
<evidence type="ECO:0000256" key="11">
    <source>
        <dbReference type="ARBA" id="ARBA00023004"/>
    </source>
</evidence>